<comment type="similarity">
    <text evidence="2">Belongs to the SWEET sugar transporter family.</text>
</comment>
<feature type="transmembrane region" description="Helical" evidence="10">
    <location>
        <begin position="164"/>
        <end position="184"/>
    </location>
</feature>
<keyword evidence="4" id="KW-1003">Cell membrane</keyword>
<reference evidence="11" key="1">
    <citation type="submission" date="2023-07" db="EMBL/GenBank/DDBJ databases">
        <title>A chromosome-level genome assembly of Lolium multiflorum.</title>
        <authorList>
            <person name="Chen Y."/>
            <person name="Copetti D."/>
            <person name="Kolliker R."/>
            <person name="Studer B."/>
        </authorList>
    </citation>
    <scope>NUCLEOTIDE SEQUENCE</scope>
    <source>
        <strain evidence="11">02402/16</strain>
        <tissue evidence="11">Leaf</tissue>
    </source>
</reference>
<evidence type="ECO:0000256" key="7">
    <source>
        <dbReference type="ARBA" id="ARBA00022737"/>
    </source>
</evidence>
<keyword evidence="5" id="KW-0762">Sugar transport</keyword>
<dbReference type="Gene3D" id="1.20.1280.290">
    <property type="match status" value="2"/>
</dbReference>
<dbReference type="PANTHER" id="PTHR10791:SF130">
    <property type="entry name" value="BIDIRECTIONAL SUGAR TRANSPORTER SWEET6-RELATED"/>
    <property type="match status" value="1"/>
</dbReference>
<keyword evidence="7" id="KW-0677">Repeat</keyword>
<dbReference type="InterPro" id="IPR047664">
    <property type="entry name" value="SWEET"/>
</dbReference>
<dbReference type="FunFam" id="1.20.1280.290:FF:000007">
    <property type="entry name" value="Bidirectional sugar transporter SWEET7"/>
    <property type="match status" value="2"/>
</dbReference>
<dbReference type="EMBL" id="JAUUTY010000004">
    <property type="protein sequence ID" value="KAK1641865.1"/>
    <property type="molecule type" value="Genomic_DNA"/>
</dbReference>
<feature type="transmembrane region" description="Helical" evidence="10">
    <location>
        <begin position="131"/>
        <end position="152"/>
    </location>
</feature>
<keyword evidence="12" id="KW-1185">Reference proteome</keyword>
<dbReference type="GO" id="GO:0005886">
    <property type="term" value="C:plasma membrane"/>
    <property type="evidence" value="ECO:0007669"/>
    <property type="project" value="UniProtKB-SubCell"/>
</dbReference>
<dbReference type="AlphaFoldDB" id="A0AAD8RZS0"/>
<gene>
    <name evidence="11" type="ORF">QYE76_059670</name>
</gene>
<proteinExistence type="inferred from homology"/>
<protein>
    <recommendedName>
        <fullName evidence="13">Bidirectional sugar transporter SWEET</fullName>
    </recommendedName>
</protein>
<evidence type="ECO:0000313" key="11">
    <source>
        <dbReference type="EMBL" id="KAK1641865.1"/>
    </source>
</evidence>
<evidence type="ECO:0000256" key="10">
    <source>
        <dbReference type="SAM" id="Phobius"/>
    </source>
</evidence>
<evidence type="ECO:0000256" key="3">
    <source>
        <dbReference type="ARBA" id="ARBA00022448"/>
    </source>
</evidence>
<name>A0AAD8RZS0_LOLMU</name>
<comment type="caution">
    <text evidence="11">The sequence shown here is derived from an EMBL/GenBank/DDBJ whole genome shotgun (WGS) entry which is preliminary data.</text>
</comment>
<evidence type="ECO:0000313" key="12">
    <source>
        <dbReference type="Proteomes" id="UP001231189"/>
    </source>
</evidence>
<feature type="transmembrane region" description="Helical" evidence="10">
    <location>
        <begin position="66"/>
        <end position="88"/>
    </location>
</feature>
<evidence type="ECO:0000256" key="8">
    <source>
        <dbReference type="ARBA" id="ARBA00022989"/>
    </source>
</evidence>
<dbReference type="Proteomes" id="UP001231189">
    <property type="component" value="Unassembled WGS sequence"/>
</dbReference>
<accession>A0AAD8RZS0</accession>
<evidence type="ECO:0000256" key="2">
    <source>
        <dbReference type="ARBA" id="ARBA00007809"/>
    </source>
</evidence>
<evidence type="ECO:0000256" key="1">
    <source>
        <dbReference type="ARBA" id="ARBA00004651"/>
    </source>
</evidence>
<evidence type="ECO:0000256" key="5">
    <source>
        <dbReference type="ARBA" id="ARBA00022597"/>
    </source>
</evidence>
<keyword evidence="3" id="KW-0813">Transport</keyword>
<dbReference type="Pfam" id="PF03083">
    <property type="entry name" value="MtN3_slv"/>
    <property type="match status" value="2"/>
</dbReference>
<dbReference type="InterPro" id="IPR004316">
    <property type="entry name" value="SWEET_rpt"/>
</dbReference>
<evidence type="ECO:0000256" key="4">
    <source>
        <dbReference type="ARBA" id="ARBA00022475"/>
    </source>
</evidence>
<keyword evidence="8 10" id="KW-1133">Transmembrane helix</keyword>
<dbReference type="PANTHER" id="PTHR10791">
    <property type="entry name" value="RAG1-ACTIVATING PROTEIN 1"/>
    <property type="match status" value="1"/>
</dbReference>
<feature type="transmembrane region" description="Helical" evidence="10">
    <location>
        <begin position="95"/>
        <end position="119"/>
    </location>
</feature>
<evidence type="ECO:0000256" key="6">
    <source>
        <dbReference type="ARBA" id="ARBA00022692"/>
    </source>
</evidence>
<dbReference type="GO" id="GO:0051119">
    <property type="term" value="F:sugar transmembrane transporter activity"/>
    <property type="evidence" value="ECO:0007669"/>
    <property type="project" value="InterPro"/>
</dbReference>
<comment type="subcellular location">
    <subcellularLocation>
        <location evidence="1">Cell membrane</location>
        <topology evidence="1">Multi-pass membrane protein</topology>
    </subcellularLocation>
</comment>
<evidence type="ECO:0008006" key="13">
    <source>
        <dbReference type="Google" id="ProtNLM"/>
    </source>
</evidence>
<keyword evidence="6 10" id="KW-0812">Transmembrane</keyword>
<evidence type="ECO:0000256" key="9">
    <source>
        <dbReference type="ARBA" id="ARBA00023136"/>
    </source>
</evidence>
<sequence>MGMATRNIVGIVGDVTAGFILISPGITFRKVMKAKSVQERTCYPYLATLLNCICWVLYGIPHKNLIVVIINGIGILLEGIYSALYIAYSDGTRRMVAIILCIAELIFTGILVVLLLTVFRDGQHGDAREVTFGVLASLTGVLMYVSPVMDMVTVLRTKDKSTMSLLLAISSLANGVVWTVYAFFTPINWYIMVPNALGILCASAQIVVYAIASLKLCCFNQPQ</sequence>
<feature type="transmembrane region" description="Helical" evidence="10">
    <location>
        <begin position="6"/>
        <end position="22"/>
    </location>
</feature>
<keyword evidence="9 10" id="KW-0472">Membrane</keyword>
<organism evidence="11 12">
    <name type="scientific">Lolium multiflorum</name>
    <name type="common">Italian ryegrass</name>
    <name type="synonym">Lolium perenne subsp. multiflorum</name>
    <dbReference type="NCBI Taxonomy" id="4521"/>
    <lineage>
        <taxon>Eukaryota</taxon>
        <taxon>Viridiplantae</taxon>
        <taxon>Streptophyta</taxon>
        <taxon>Embryophyta</taxon>
        <taxon>Tracheophyta</taxon>
        <taxon>Spermatophyta</taxon>
        <taxon>Magnoliopsida</taxon>
        <taxon>Liliopsida</taxon>
        <taxon>Poales</taxon>
        <taxon>Poaceae</taxon>
        <taxon>BOP clade</taxon>
        <taxon>Pooideae</taxon>
        <taxon>Poodae</taxon>
        <taxon>Poeae</taxon>
        <taxon>Poeae Chloroplast Group 2 (Poeae type)</taxon>
        <taxon>Loliodinae</taxon>
        <taxon>Loliinae</taxon>
        <taxon>Lolium</taxon>
    </lineage>
</organism>
<feature type="transmembrane region" description="Helical" evidence="10">
    <location>
        <begin position="42"/>
        <end position="60"/>
    </location>
</feature>
<feature type="transmembrane region" description="Helical" evidence="10">
    <location>
        <begin position="190"/>
        <end position="212"/>
    </location>
</feature>